<protein>
    <submittedName>
        <fullName evidence="2">Uncharacterized protein</fullName>
    </submittedName>
</protein>
<keyword evidence="1" id="KW-1133">Transmembrane helix</keyword>
<name>A0A2S8RBS8_9FIRM</name>
<dbReference type="RefSeq" id="WP_105368279.1">
    <property type="nucleotide sequence ID" value="NZ_NEMB01000003.1"/>
</dbReference>
<keyword evidence="1" id="KW-0812">Transmembrane</keyword>
<proteinExistence type="predicted"/>
<accession>A0A2S8RBS8</accession>
<evidence type="ECO:0000313" key="2">
    <source>
        <dbReference type="EMBL" id="PQQ67246.1"/>
    </source>
</evidence>
<sequence length="357" mass="40044">MKNIGVFTIIFIVFIVANVFLINEYVKAQEINIEVLIDGLDDVPNVGRIGESIKFEKHIEMWHHSGGYWSYEGIKIYDSELENNLTDEDALAKAIKGEFTFECDLDSELYERLIKIEDLKVVCSTTLKNPITDEYKTIYDIFYEKPSIELKNGKIYFKGKPKLNFFKGDRINFEYIIGDILDVQIPFVDPDYGMNLYAIWSRKSGGNKSVGLGGAWGYFNKDDPFATPNVPTIDEIKHLVNIPNIENYSHILDIPNIDKILERPIQELGAIAPSQIKDSSGHLVEGFKLVCGGKVYVSDECSVGSGTFKKGGAVGFRFDYPIVLTFYAPGNDLSANFEEIPSGAVKDSEVLVSVVVN</sequence>
<dbReference type="Proteomes" id="UP000239720">
    <property type="component" value="Unassembled WGS sequence"/>
</dbReference>
<feature type="transmembrane region" description="Helical" evidence="1">
    <location>
        <begin position="6"/>
        <end position="26"/>
    </location>
</feature>
<gene>
    <name evidence="2" type="ORF">B9R14_11125</name>
</gene>
<evidence type="ECO:0000313" key="3">
    <source>
        <dbReference type="Proteomes" id="UP000239720"/>
    </source>
</evidence>
<dbReference type="OrthoDB" id="2078765at2"/>
<keyword evidence="1" id="KW-0472">Membrane</keyword>
<organism evidence="2 3">
    <name type="scientific">Acetivibrio saccincola</name>
    <dbReference type="NCBI Taxonomy" id="1677857"/>
    <lineage>
        <taxon>Bacteria</taxon>
        <taxon>Bacillati</taxon>
        <taxon>Bacillota</taxon>
        <taxon>Clostridia</taxon>
        <taxon>Eubacteriales</taxon>
        <taxon>Oscillospiraceae</taxon>
        <taxon>Acetivibrio</taxon>
    </lineage>
</organism>
<reference evidence="2 3" key="1">
    <citation type="journal article" date="2018" name="Syst. Appl. Microbiol.">
        <title>Characterization and high-quality draft genome sequence of Herbivorax saccincola A7, an anaerobic, alkaliphilic, thermophilic, cellulolytic, and xylanolytic bacterium.</title>
        <authorList>
            <person name="Aikawa S."/>
            <person name="Baramee S."/>
            <person name="Sermsathanaswadi J."/>
            <person name="Thianheng P."/>
            <person name="Tachaapaikoon C."/>
            <person name="Shikata A."/>
            <person name="Waeonukul R."/>
            <person name="Pason P."/>
            <person name="Ratanakhanokchai K."/>
            <person name="Kosugi A."/>
        </authorList>
    </citation>
    <scope>NUCLEOTIDE SEQUENCE [LARGE SCALE GENOMIC DNA]</scope>
    <source>
        <strain evidence="2 3">A7</strain>
    </source>
</reference>
<dbReference type="AlphaFoldDB" id="A0A2S8RBS8"/>
<evidence type="ECO:0000256" key="1">
    <source>
        <dbReference type="SAM" id="Phobius"/>
    </source>
</evidence>
<dbReference type="EMBL" id="NEMB01000003">
    <property type="protein sequence ID" value="PQQ67246.1"/>
    <property type="molecule type" value="Genomic_DNA"/>
</dbReference>
<comment type="caution">
    <text evidence="2">The sequence shown here is derived from an EMBL/GenBank/DDBJ whole genome shotgun (WGS) entry which is preliminary data.</text>
</comment>